<accession>A0A9W6KP12</accession>
<feature type="region of interest" description="Disordered" evidence="1">
    <location>
        <begin position="910"/>
        <end position="930"/>
    </location>
</feature>
<feature type="compositionally biased region" description="Pro residues" evidence="1">
    <location>
        <begin position="212"/>
        <end position="224"/>
    </location>
</feature>
<dbReference type="PANTHER" id="PTHR35807">
    <property type="entry name" value="TRANSCRIPTIONAL REGULATOR REDD-RELATED"/>
    <property type="match status" value="1"/>
</dbReference>
<dbReference type="Proteomes" id="UP001143480">
    <property type="component" value="Unassembled WGS sequence"/>
</dbReference>
<keyword evidence="2" id="KW-1133">Transmembrane helix</keyword>
<reference evidence="4" key="1">
    <citation type="journal article" date="2014" name="Int. J. Syst. Evol. Microbiol.">
        <title>Complete genome sequence of Corynebacterium casei LMG S-19264T (=DSM 44701T), isolated from a smear-ripened cheese.</title>
        <authorList>
            <consortium name="US DOE Joint Genome Institute (JGI-PGF)"/>
            <person name="Walter F."/>
            <person name="Albersmeier A."/>
            <person name="Kalinowski J."/>
            <person name="Ruckert C."/>
        </authorList>
    </citation>
    <scope>NUCLEOTIDE SEQUENCE</scope>
    <source>
        <strain evidence="4">VKM Ac-1321</strain>
    </source>
</reference>
<feature type="compositionally biased region" description="Low complexity" evidence="1">
    <location>
        <begin position="612"/>
        <end position="627"/>
    </location>
</feature>
<feature type="transmembrane region" description="Helical" evidence="2">
    <location>
        <begin position="40"/>
        <end position="68"/>
    </location>
</feature>
<sequence>MAALVTAVTVLPLVLLDVQRPVFDAFDLATAVVEPMTAPVLAASIVAAGWAIWAWLVTAIVGDLAAAVRHRPPRLLPRPLHAAVTGLAGVVITTLTSHGPVAAPPPAAVAAADLTVLPWHTATAAPVTAVPGHDLVAVSTPQPGAAVHMPVTVTVKRGDTLWRIADRSLGDPQRWPEIYHDNAARYDRGGRMRGGNHIEPGWVLILPTSAAPAPPADPTGPPPGSAGQAGPAAATPSAPAGAQPTPATTAPAAPAAGATTAPPAGQHDGTSAEQQASDHRPGVTLRSGSWVDLALAVAIAAAVGLVWAHHRRRYRLAPLPAAPRDTATPPAPMPPVVVELRRHLHRLALRRQRAATPGRPVDAPEPTGPGIGDDDDLADDTAVDDPRLDAAPAPTPAPSLVTPALTSPVGALWPPAGLGVTGPRAADAARGILTSALAAGGVTDPAARTRVIMPAGTATALLATTDRPATARLTVPATLSDALDLLEAEILHRTRLVEEYQVETTAALRDADPLTEPVEPLLLIADATGPVRARVAAVLSQGHRLDIHGLLLGPWPAGTTVTVADDGTIEPADDVQHPGPHLADLGRVTVLGPAETIALLSVLAESHTGTSDGPTTPAADTETETAGQPAGGITPAAPQDSPTESADTGGQPDVLRVDAPPGPAAPGTPVQIRLLGTPEIVDADTSKGAPRAKAVELLVYLAAHDGHAHLEAIIDDLLPDAPLKRAPHRLHTYVSDLRQVLRRTGGPGDHVLRTGARYHLNRDLLDIDLWRMQQAAHDATTATDPAAQLDAWQRVIAEYQGDLADHTGYEWIEPYQEAARRQYVDAALAIAEHLTDRPAEALPVLDAAIARSPYTEALYQAAMRAHAALGDAEAIRRLRRTLTHQLADLDTEPADETLTVANHLIANISPAGAGRPGQRHRITDRQVADV</sequence>
<feature type="region of interest" description="Disordered" evidence="1">
    <location>
        <begin position="208"/>
        <end position="283"/>
    </location>
</feature>
<keyword evidence="2" id="KW-0472">Membrane</keyword>
<dbReference type="Pfam" id="PF03704">
    <property type="entry name" value="BTAD"/>
    <property type="match status" value="1"/>
</dbReference>
<dbReference type="Gene3D" id="1.25.40.10">
    <property type="entry name" value="Tetratricopeptide repeat domain"/>
    <property type="match status" value="1"/>
</dbReference>
<dbReference type="Pfam" id="PF01476">
    <property type="entry name" value="LysM"/>
    <property type="match status" value="1"/>
</dbReference>
<dbReference type="InterPro" id="IPR005158">
    <property type="entry name" value="BTAD"/>
</dbReference>
<dbReference type="InterPro" id="IPR011990">
    <property type="entry name" value="TPR-like_helical_dom_sf"/>
</dbReference>
<evidence type="ECO:0000256" key="2">
    <source>
        <dbReference type="SAM" id="Phobius"/>
    </source>
</evidence>
<evidence type="ECO:0000313" key="5">
    <source>
        <dbReference type="Proteomes" id="UP001143480"/>
    </source>
</evidence>
<reference evidence="4" key="2">
    <citation type="submission" date="2023-01" db="EMBL/GenBank/DDBJ databases">
        <authorList>
            <person name="Sun Q."/>
            <person name="Evtushenko L."/>
        </authorList>
    </citation>
    <scope>NUCLEOTIDE SEQUENCE</scope>
    <source>
        <strain evidence="4">VKM Ac-1321</strain>
    </source>
</reference>
<keyword evidence="2" id="KW-0812">Transmembrane</keyword>
<dbReference type="AlphaFoldDB" id="A0A9W6KP12"/>
<feature type="region of interest" description="Disordered" evidence="1">
    <location>
        <begin position="606"/>
        <end position="669"/>
    </location>
</feature>
<dbReference type="InterPro" id="IPR051677">
    <property type="entry name" value="AfsR-DnrI-RedD_regulator"/>
</dbReference>
<dbReference type="InterPro" id="IPR018392">
    <property type="entry name" value="LysM"/>
</dbReference>
<feature type="domain" description="LysM" evidence="3">
    <location>
        <begin position="151"/>
        <end position="206"/>
    </location>
</feature>
<dbReference type="PROSITE" id="PS51782">
    <property type="entry name" value="LYSM"/>
    <property type="match status" value="1"/>
</dbReference>
<feature type="compositionally biased region" description="Acidic residues" evidence="1">
    <location>
        <begin position="372"/>
        <end position="383"/>
    </location>
</feature>
<dbReference type="InterPro" id="IPR016032">
    <property type="entry name" value="Sig_transdc_resp-reg_C-effctor"/>
</dbReference>
<feature type="compositionally biased region" description="Basic and acidic residues" evidence="1">
    <location>
        <begin position="921"/>
        <end position="930"/>
    </location>
</feature>
<evidence type="ECO:0000259" key="3">
    <source>
        <dbReference type="PROSITE" id="PS51782"/>
    </source>
</evidence>
<proteinExistence type="predicted"/>
<dbReference type="CDD" id="cd00118">
    <property type="entry name" value="LysM"/>
    <property type="match status" value="1"/>
</dbReference>
<dbReference type="SUPFAM" id="SSF46894">
    <property type="entry name" value="C-terminal effector domain of the bipartite response regulators"/>
    <property type="match status" value="1"/>
</dbReference>
<evidence type="ECO:0000313" key="4">
    <source>
        <dbReference type="EMBL" id="GLL04642.1"/>
    </source>
</evidence>
<dbReference type="PANTHER" id="PTHR35807:SF2">
    <property type="entry name" value="TRANSCRIPTIONAL ACTIVATOR DOMAIN"/>
    <property type="match status" value="1"/>
</dbReference>
<dbReference type="GO" id="GO:0006355">
    <property type="term" value="P:regulation of DNA-templated transcription"/>
    <property type="evidence" value="ECO:0007669"/>
    <property type="project" value="InterPro"/>
</dbReference>
<feature type="compositionally biased region" description="Low complexity" evidence="1">
    <location>
        <begin position="225"/>
        <end position="265"/>
    </location>
</feature>
<gene>
    <name evidence="4" type="ORF">GCM10017581_063890</name>
</gene>
<dbReference type="InterPro" id="IPR036388">
    <property type="entry name" value="WH-like_DNA-bd_sf"/>
</dbReference>
<dbReference type="Gene3D" id="3.10.350.10">
    <property type="entry name" value="LysM domain"/>
    <property type="match status" value="1"/>
</dbReference>
<evidence type="ECO:0000256" key="1">
    <source>
        <dbReference type="SAM" id="MobiDB-lite"/>
    </source>
</evidence>
<dbReference type="EMBL" id="BSFP01000048">
    <property type="protein sequence ID" value="GLL04642.1"/>
    <property type="molecule type" value="Genomic_DNA"/>
</dbReference>
<organism evidence="4 5">
    <name type="scientific">Dactylosporangium matsuzakiense</name>
    <dbReference type="NCBI Taxonomy" id="53360"/>
    <lineage>
        <taxon>Bacteria</taxon>
        <taxon>Bacillati</taxon>
        <taxon>Actinomycetota</taxon>
        <taxon>Actinomycetes</taxon>
        <taxon>Micromonosporales</taxon>
        <taxon>Micromonosporaceae</taxon>
        <taxon>Dactylosporangium</taxon>
    </lineage>
</organism>
<dbReference type="SUPFAM" id="SSF48452">
    <property type="entry name" value="TPR-like"/>
    <property type="match status" value="1"/>
</dbReference>
<keyword evidence="5" id="KW-1185">Reference proteome</keyword>
<name>A0A9W6KP12_9ACTN</name>
<dbReference type="RefSeq" id="WP_261961818.1">
    <property type="nucleotide sequence ID" value="NZ_BAAAXA010000001.1"/>
</dbReference>
<feature type="transmembrane region" description="Helical" evidence="2">
    <location>
        <begin position="290"/>
        <end position="308"/>
    </location>
</feature>
<dbReference type="SMART" id="SM01043">
    <property type="entry name" value="BTAD"/>
    <property type="match status" value="1"/>
</dbReference>
<dbReference type="Gene3D" id="1.10.10.10">
    <property type="entry name" value="Winged helix-like DNA-binding domain superfamily/Winged helix DNA-binding domain"/>
    <property type="match status" value="1"/>
</dbReference>
<protein>
    <recommendedName>
        <fullName evidence="3">LysM domain-containing protein</fullName>
    </recommendedName>
</protein>
<comment type="caution">
    <text evidence="4">The sequence shown here is derived from an EMBL/GenBank/DDBJ whole genome shotgun (WGS) entry which is preliminary data.</text>
</comment>
<dbReference type="InterPro" id="IPR036779">
    <property type="entry name" value="LysM_dom_sf"/>
</dbReference>
<feature type="region of interest" description="Disordered" evidence="1">
    <location>
        <begin position="350"/>
        <end position="402"/>
    </location>
</feature>
<dbReference type="GO" id="GO:0003677">
    <property type="term" value="F:DNA binding"/>
    <property type="evidence" value="ECO:0007669"/>
    <property type="project" value="InterPro"/>
</dbReference>